<feature type="transmembrane region" description="Helical" evidence="7">
    <location>
        <begin position="38"/>
        <end position="59"/>
    </location>
</feature>
<sequence>MTIDLWIGLLVLMVLFALEGLIPFYAPGPGRLAHAGRNLTLALASGVVGALLAPLVVLATEVARQQGWGLLHSIAWPGPAGLIVGVLLFDLWMYWWHRANHEIRLLWRLHRVHHTDPHMDSTTALRFHPGEILLSTLLNCLVILALGLGLEGLILYQSSMIAVILFHHSNLRLPARIDRLLRLVIVPPSMHRVHHSQIPTETNSNYGTLLSLWDRLFGTFRLREDLAQIRFGIGRYGEPEWQRPRRLLMLPFRE</sequence>
<feature type="transmembrane region" description="Helical" evidence="7">
    <location>
        <begin position="132"/>
        <end position="148"/>
    </location>
</feature>
<evidence type="ECO:0000313" key="10">
    <source>
        <dbReference type="Proteomes" id="UP001564408"/>
    </source>
</evidence>
<dbReference type="Proteomes" id="UP001564408">
    <property type="component" value="Unassembled WGS sequence"/>
</dbReference>
<feature type="transmembrane region" description="Helical" evidence="7">
    <location>
        <begin position="6"/>
        <end position="26"/>
    </location>
</feature>
<dbReference type="Pfam" id="PF04116">
    <property type="entry name" value="FA_hydroxylase"/>
    <property type="match status" value="1"/>
</dbReference>
<reference evidence="9 10" key="1">
    <citation type="submission" date="2024-05" db="EMBL/GenBank/DDBJ databases">
        <title>Genome Sequence and Characterization of the New Strain Purple Sulfur Bacterium of Genus Thioalkalicoccus.</title>
        <authorList>
            <person name="Bryantseva I.A."/>
            <person name="Kyndt J.A."/>
            <person name="Imhoff J.F."/>
        </authorList>
    </citation>
    <scope>NUCLEOTIDE SEQUENCE [LARGE SCALE GENOMIC DNA]</scope>
    <source>
        <strain evidence="9 10">Um2</strain>
    </source>
</reference>
<evidence type="ECO:0000256" key="5">
    <source>
        <dbReference type="ARBA" id="ARBA00023098"/>
    </source>
</evidence>
<gene>
    <name evidence="9" type="ORF">ABC977_07575</name>
</gene>
<dbReference type="InterPro" id="IPR051689">
    <property type="entry name" value="Sterol_desaturase/TMEM195"/>
</dbReference>
<dbReference type="EC" id="1.-.-.-" evidence="9"/>
<evidence type="ECO:0000256" key="6">
    <source>
        <dbReference type="ARBA" id="ARBA00023136"/>
    </source>
</evidence>
<organism evidence="9 10">
    <name type="scientific">Thioalkalicoccus limnaeus</name>
    <dbReference type="NCBI Taxonomy" id="120681"/>
    <lineage>
        <taxon>Bacteria</taxon>
        <taxon>Pseudomonadati</taxon>
        <taxon>Pseudomonadota</taxon>
        <taxon>Gammaproteobacteria</taxon>
        <taxon>Chromatiales</taxon>
        <taxon>Chromatiaceae</taxon>
        <taxon>Thioalkalicoccus</taxon>
    </lineage>
</organism>
<keyword evidence="2 7" id="KW-0812">Transmembrane</keyword>
<keyword evidence="10" id="KW-1185">Reference proteome</keyword>
<evidence type="ECO:0000256" key="7">
    <source>
        <dbReference type="SAM" id="Phobius"/>
    </source>
</evidence>
<dbReference type="PANTHER" id="PTHR21624">
    <property type="entry name" value="STEROL DESATURASE-RELATED PROTEIN"/>
    <property type="match status" value="1"/>
</dbReference>
<evidence type="ECO:0000256" key="4">
    <source>
        <dbReference type="ARBA" id="ARBA00023002"/>
    </source>
</evidence>
<name>A0ABV4BCP0_9GAMM</name>
<dbReference type="PANTHER" id="PTHR21624:SF1">
    <property type="entry name" value="ALKYLGLYCEROL MONOOXYGENASE"/>
    <property type="match status" value="1"/>
</dbReference>
<evidence type="ECO:0000256" key="3">
    <source>
        <dbReference type="ARBA" id="ARBA00022989"/>
    </source>
</evidence>
<keyword evidence="5" id="KW-0443">Lipid metabolism</keyword>
<feature type="transmembrane region" description="Helical" evidence="7">
    <location>
        <begin position="74"/>
        <end position="96"/>
    </location>
</feature>
<proteinExistence type="predicted"/>
<protein>
    <submittedName>
        <fullName evidence="9">Sterol desaturase family protein</fullName>
        <ecNumber evidence="9">1.-.-.-</ecNumber>
    </submittedName>
</protein>
<evidence type="ECO:0000259" key="8">
    <source>
        <dbReference type="Pfam" id="PF04116"/>
    </source>
</evidence>
<comment type="subcellular location">
    <subcellularLocation>
        <location evidence="1">Endomembrane system</location>
        <topology evidence="1">Multi-pass membrane protein</topology>
    </subcellularLocation>
</comment>
<keyword evidence="4 9" id="KW-0560">Oxidoreductase</keyword>
<dbReference type="EMBL" id="JBDKXB010000007">
    <property type="protein sequence ID" value="MEY6432269.1"/>
    <property type="molecule type" value="Genomic_DNA"/>
</dbReference>
<dbReference type="GO" id="GO:0016491">
    <property type="term" value="F:oxidoreductase activity"/>
    <property type="evidence" value="ECO:0007669"/>
    <property type="project" value="UniProtKB-KW"/>
</dbReference>
<feature type="domain" description="Fatty acid hydroxylase" evidence="8">
    <location>
        <begin position="83"/>
        <end position="219"/>
    </location>
</feature>
<keyword evidence="6 7" id="KW-0472">Membrane</keyword>
<dbReference type="InterPro" id="IPR006694">
    <property type="entry name" value="Fatty_acid_hydroxylase"/>
</dbReference>
<comment type="caution">
    <text evidence="9">The sequence shown here is derived from an EMBL/GenBank/DDBJ whole genome shotgun (WGS) entry which is preliminary data.</text>
</comment>
<keyword evidence="3 7" id="KW-1133">Transmembrane helix</keyword>
<evidence type="ECO:0000256" key="2">
    <source>
        <dbReference type="ARBA" id="ARBA00022692"/>
    </source>
</evidence>
<dbReference type="RefSeq" id="WP_369666658.1">
    <property type="nucleotide sequence ID" value="NZ_JBDKXB010000007.1"/>
</dbReference>
<evidence type="ECO:0000313" key="9">
    <source>
        <dbReference type="EMBL" id="MEY6432269.1"/>
    </source>
</evidence>
<evidence type="ECO:0000256" key="1">
    <source>
        <dbReference type="ARBA" id="ARBA00004127"/>
    </source>
</evidence>
<accession>A0ABV4BCP0</accession>